<reference evidence="5" key="1">
    <citation type="submission" date="2021-05" db="EMBL/GenBank/DDBJ databases">
        <authorList>
            <person name="Stam R."/>
        </authorList>
    </citation>
    <scope>NUCLEOTIDE SEQUENCE</scope>
    <source>
        <strain evidence="5">CS162</strain>
    </source>
</reference>
<dbReference type="AlphaFoldDB" id="A0A8J2IMX1"/>
<evidence type="ECO:0000313" key="5">
    <source>
        <dbReference type="EMBL" id="CAG5183882.1"/>
    </source>
</evidence>
<feature type="compositionally biased region" description="Low complexity" evidence="1">
    <location>
        <begin position="87"/>
        <end position="101"/>
    </location>
</feature>
<proteinExistence type="predicted"/>
<evidence type="ECO:0000313" key="4">
    <source>
        <dbReference type="EMBL" id="CAG5175059.1"/>
    </source>
</evidence>
<feature type="signal peptide" evidence="3">
    <location>
        <begin position="1"/>
        <end position="18"/>
    </location>
</feature>
<keyword evidence="3" id="KW-0732">Signal</keyword>
<feature type="compositionally biased region" description="Polar residues" evidence="1">
    <location>
        <begin position="222"/>
        <end position="239"/>
    </location>
</feature>
<protein>
    <recommendedName>
        <fullName evidence="7">Cell wall protein</fullName>
    </recommendedName>
</protein>
<feature type="chain" id="PRO_5036433518" description="Cell wall protein" evidence="3">
    <location>
        <begin position="19"/>
        <end position="277"/>
    </location>
</feature>
<sequence length="277" mass="29472">MLTRSLMLLSAFGYSVLAAQKAGPLKAGSGVSPRQLEECNTPGWIPVCPGDLPCIPPSGTCCTGDYYHLPGEECPDGYSEVPRIDQSNPPSASITPAPSASSIPDPTFVDYQWYTYSYTYTYYYYYYYYFDFSYEITSTETTFYTAFSFTATDEVAANSVFESVTAAIVDAVPTQSETPTLGSVPASTATLEPASTPLVTPSSTRVITSSRITSSRLSTSSEDATPTVEDTSSSSTPTQFTGAAASLRAGSVTVPGSVFAFTLGAFILTPGMLMLLL</sequence>
<evidence type="ECO:0000256" key="2">
    <source>
        <dbReference type="SAM" id="Phobius"/>
    </source>
</evidence>
<feature type="transmembrane region" description="Helical" evidence="2">
    <location>
        <begin position="258"/>
        <end position="276"/>
    </location>
</feature>
<dbReference type="RefSeq" id="XP_043174376.1">
    <property type="nucleotide sequence ID" value="XM_043318441.1"/>
</dbReference>
<accession>A0A8J2IMX1</accession>
<name>A0A8J2IMX1_9PLEO</name>
<keyword evidence="2" id="KW-0472">Membrane</keyword>
<feature type="compositionally biased region" description="Low complexity" evidence="1">
    <location>
        <begin position="210"/>
        <end position="221"/>
    </location>
</feature>
<dbReference type="EMBL" id="CAJRGZ010000029">
    <property type="protein sequence ID" value="CAG5183882.1"/>
    <property type="molecule type" value="Genomic_DNA"/>
</dbReference>
<evidence type="ECO:0000313" key="6">
    <source>
        <dbReference type="Proteomes" id="UP000676310"/>
    </source>
</evidence>
<keyword evidence="2" id="KW-0812">Transmembrane</keyword>
<keyword evidence="2" id="KW-1133">Transmembrane helix</keyword>
<dbReference type="OrthoDB" id="4589875at2759"/>
<evidence type="ECO:0000256" key="3">
    <source>
        <dbReference type="SAM" id="SignalP"/>
    </source>
</evidence>
<dbReference type="EMBL" id="CAJRGZ010000022">
    <property type="protein sequence ID" value="CAG5175059.1"/>
    <property type="molecule type" value="Genomic_DNA"/>
</dbReference>
<evidence type="ECO:0000256" key="1">
    <source>
        <dbReference type="SAM" id="MobiDB-lite"/>
    </source>
</evidence>
<organism evidence="5 6">
    <name type="scientific">Alternaria atra</name>
    <dbReference type="NCBI Taxonomy" id="119953"/>
    <lineage>
        <taxon>Eukaryota</taxon>
        <taxon>Fungi</taxon>
        <taxon>Dikarya</taxon>
        <taxon>Ascomycota</taxon>
        <taxon>Pezizomycotina</taxon>
        <taxon>Dothideomycetes</taxon>
        <taxon>Pleosporomycetidae</taxon>
        <taxon>Pleosporales</taxon>
        <taxon>Pleosporineae</taxon>
        <taxon>Pleosporaceae</taxon>
        <taxon>Alternaria</taxon>
        <taxon>Alternaria sect. Ulocladioides</taxon>
    </lineage>
</organism>
<keyword evidence="6" id="KW-1185">Reference proteome</keyword>
<gene>
    <name evidence="5" type="ORF">ALTATR162_LOCUS10801</name>
    <name evidence="4" type="ORF">ALTATR162_LOCUS7947</name>
</gene>
<feature type="region of interest" description="Disordered" evidence="1">
    <location>
        <begin position="210"/>
        <end position="239"/>
    </location>
</feature>
<dbReference type="GeneID" id="67011003"/>
<comment type="caution">
    <text evidence="5">The sequence shown here is derived from an EMBL/GenBank/DDBJ whole genome shotgun (WGS) entry which is preliminary data.</text>
</comment>
<dbReference type="Proteomes" id="UP000676310">
    <property type="component" value="Unassembled WGS sequence"/>
</dbReference>
<feature type="region of interest" description="Disordered" evidence="1">
    <location>
        <begin position="78"/>
        <end position="101"/>
    </location>
</feature>
<evidence type="ECO:0008006" key="7">
    <source>
        <dbReference type="Google" id="ProtNLM"/>
    </source>
</evidence>